<evidence type="ECO:0000256" key="1">
    <source>
        <dbReference type="ARBA" id="ARBA00009600"/>
    </source>
</evidence>
<dbReference type="Proteomes" id="UP000315750">
    <property type="component" value="Chromosome"/>
</dbReference>
<accession>A0A518AMP9</accession>
<sequence length="186" mass="20285">MESIAGKLLVASRELRDPNFTQSVVMMIEHSPEGALGVILNHPSTTSVSEAWAQIDGGELEDDTPVFVGGPVPGPLIALHAIEDLGEKEVLPGVFMSVQRDVIEKLVLAPDTRLRLYSGHSGWGAGQLEDEMKAGGWHIVSAEPGDVFADQEQTEDLWQYVLERMAIDIMLPGVPHNKLPRDPNMN</sequence>
<reference evidence="2 3" key="1">
    <citation type="submission" date="2019-02" db="EMBL/GenBank/DDBJ databases">
        <title>Deep-cultivation of Planctomycetes and their phenomic and genomic characterization uncovers novel biology.</title>
        <authorList>
            <person name="Wiegand S."/>
            <person name="Jogler M."/>
            <person name="Boedeker C."/>
            <person name="Pinto D."/>
            <person name="Vollmers J."/>
            <person name="Rivas-Marin E."/>
            <person name="Kohn T."/>
            <person name="Peeters S.H."/>
            <person name="Heuer A."/>
            <person name="Rast P."/>
            <person name="Oberbeckmann S."/>
            <person name="Bunk B."/>
            <person name="Jeske O."/>
            <person name="Meyerdierks A."/>
            <person name="Storesund J.E."/>
            <person name="Kallscheuer N."/>
            <person name="Luecker S."/>
            <person name="Lage O.M."/>
            <person name="Pohl T."/>
            <person name="Merkel B.J."/>
            <person name="Hornburger P."/>
            <person name="Mueller R.-W."/>
            <person name="Bruemmer F."/>
            <person name="Labrenz M."/>
            <person name="Spormann A.M."/>
            <person name="Op den Camp H."/>
            <person name="Overmann J."/>
            <person name="Amann R."/>
            <person name="Jetten M.S.M."/>
            <person name="Mascher T."/>
            <person name="Medema M.H."/>
            <person name="Devos D.P."/>
            <person name="Kaster A.-K."/>
            <person name="Ovreas L."/>
            <person name="Rohde M."/>
            <person name="Galperin M.Y."/>
            <person name="Jogler C."/>
        </authorList>
    </citation>
    <scope>NUCLEOTIDE SEQUENCE [LARGE SCALE GENOMIC DNA]</scope>
    <source>
        <strain evidence="2 3">Pan181</strain>
    </source>
</reference>
<name>A0A518AMP9_9BACT</name>
<gene>
    <name evidence="2" type="ORF">Pan181_22070</name>
</gene>
<proteinExistence type="inferred from homology"/>
<dbReference type="PANTHER" id="PTHR30327:SF1">
    <property type="entry name" value="UPF0301 PROTEIN YQGE"/>
    <property type="match status" value="1"/>
</dbReference>
<dbReference type="AlphaFoldDB" id="A0A518AMP9"/>
<comment type="similarity">
    <text evidence="1">Belongs to the UPF0301 (AlgH) family.</text>
</comment>
<dbReference type="Gene3D" id="3.40.1740.10">
    <property type="entry name" value="VC0467-like"/>
    <property type="match status" value="1"/>
</dbReference>
<dbReference type="SUPFAM" id="SSF143456">
    <property type="entry name" value="VC0467-like"/>
    <property type="match status" value="1"/>
</dbReference>
<keyword evidence="3" id="KW-1185">Reference proteome</keyword>
<dbReference type="InterPro" id="IPR003774">
    <property type="entry name" value="AlgH-like"/>
</dbReference>
<dbReference type="OrthoDB" id="9807486at2"/>
<dbReference type="KEGG" id="amuc:Pan181_22070"/>
<dbReference type="EMBL" id="CP036278">
    <property type="protein sequence ID" value="QDU56005.1"/>
    <property type="molecule type" value="Genomic_DNA"/>
</dbReference>
<protein>
    <submittedName>
        <fullName evidence="2">Uncharacterized protein</fullName>
    </submittedName>
</protein>
<dbReference type="Pfam" id="PF02622">
    <property type="entry name" value="DUF179"/>
    <property type="match status" value="1"/>
</dbReference>
<evidence type="ECO:0000313" key="3">
    <source>
        <dbReference type="Proteomes" id="UP000315750"/>
    </source>
</evidence>
<dbReference type="GO" id="GO:0005829">
    <property type="term" value="C:cytosol"/>
    <property type="evidence" value="ECO:0007669"/>
    <property type="project" value="TreeGrafter"/>
</dbReference>
<evidence type="ECO:0000313" key="2">
    <source>
        <dbReference type="EMBL" id="QDU56005.1"/>
    </source>
</evidence>
<dbReference type="RefSeq" id="WP_145246776.1">
    <property type="nucleotide sequence ID" value="NZ_CP036278.1"/>
</dbReference>
<organism evidence="2 3">
    <name type="scientific">Aeoliella mucimassa</name>
    <dbReference type="NCBI Taxonomy" id="2527972"/>
    <lineage>
        <taxon>Bacteria</taxon>
        <taxon>Pseudomonadati</taxon>
        <taxon>Planctomycetota</taxon>
        <taxon>Planctomycetia</taxon>
        <taxon>Pirellulales</taxon>
        <taxon>Lacipirellulaceae</taxon>
        <taxon>Aeoliella</taxon>
    </lineage>
</organism>
<dbReference type="PANTHER" id="PTHR30327">
    <property type="entry name" value="UNCHARACTERIZED PROTEIN YQGE"/>
    <property type="match status" value="1"/>
</dbReference>